<feature type="chain" id="PRO_5004807452" description="Bifunctional inhibitor/plant lipid transfer protein/seed storage helical domain-containing protein" evidence="2">
    <location>
        <begin position="23"/>
        <end position="95"/>
    </location>
</feature>
<dbReference type="InterPro" id="IPR036312">
    <property type="entry name" value="Bifun_inhib/LTP/seed_sf"/>
</dbReference>
<dbReference type="EMBL" id="KI393866">
    <property type="protein sequence ID" value="ERN06940.1"/>
    <property type="molecule type" value="Genomic_DNA"/>
</dbReference>
<proteinExistence type="predicted"/>
<dbReference type="Pfam" id="PF00234">
    <property type="entry name" value="Tryp_alpha_amyl"/>
    <property type="match status" value="1"/>
</dbReference>
<dbReference type="HOGENOM" id="CLU_146956_0_0_1"/>
<feature type="signal peptide" evidence="2">
    <location>
        <begin position="1"/>
        <end position="22"/>
    </location>
</feature>
<reference evidence="5" key="1">
    <citation type="journal article" date="2013" name="Science">
        <title>The Amborella genome and the evolution of flowering plants.</title>
        <authorList>
            <consortium name="Amborella Genome Project"/>
        </authorList>
    </citation>
    <scope>NUCLEOTIDE SEQUENCE [LARGE SCALE GENOMIC DNA]</scope>
</reference>
<dbReference type="SUPFAM" id="SSF47699">
    <property type="entry name" value="Bifunctional inhibitor/lipid-transfer protein/seed storage 2S albumin"/>
    <property type="match status" value="1"/>
</dbReference>
<evidence type="ECO:0000256" key="1">
    <source>
        <dbReference type="SAM" id="MobiDB-lite"/>
    </source>
</evidence>
<dbReference type="Proteomes" id="UP000017836">
    <property type="component" value="Unassembled WGS sequence"/>
</dbReference>
<sequence length="95" mass="10966">MAAMRVGWAAALALMIYRTTVTTTTEEELFGNNKGGSSREAEREQCRQETVSLDECRRFIQKGTREIPVRCCEELQNIREECRCEKIREMAKSVM</sequence>
<evidence type="ECO:0000313" key="5">
    <source>
        <dbReference type="Proteomes" id="UP000017836"/>
    </source>
</evidence>
<gene>
    <name evidence="4" type="ORF">AMTR_s00005p00263710</name>
</gene>
<dbReference type="Gramene" id="ERN06940">
    <property type="protein sequence ID" value="ERN06940"/>
    <property type="gene ID" value="AMTR_s00005p00263710"/>
</dbReference>
<name>W1PIK8_AMBTC</name>
<accession>W1PIK8</accession>
<keyword evidence="5" id="KW-1185">Reference proteome</keyword>
<organism evidence="4 5">
    <name type="scientific">Amborella trichopoda</name>
    <dbReference type="NCBI Taxonomy" id="13333"/>
    <lineage>
        <taxon>Eukaryota</taxon>
        <taxon>Viridiplantae</taxon>
        <taxon>Streptophyta</taxon>
        <taxon>Embryophyta</taxon>
        <taxon>Tracheophyta</taxon>
        <taxon>Spermatophyta</taxon>
        <taxon>Magnoliopsida</taxon>
        <taxon>Amborellales</taxon>
        <taxon>Amborellaceae</taxon>
        <taxon>Amborella</taxon>
    </lineage>
</organism>
<dbReference type="Gene3D" id="1.10.110.10">
    <property type="entry name" value="Plant lipid-transfer and hydrophobic proteins"/>
    <property type="match status" value="1"/>
</dbReference>
<feature type="domain" description="Bifunctional inhibitor/plant lipid transfer protein/seed storage helical" evidence="3">
    <location>
        <begin position="46"/>
        <end position="93"/>
    </location>
</feature>
<dbReference type="AlphaFoldDB" id="W1PIK8"/>
<feature type="region of interest" description="Disordered" evidence="1">
    <location>
        <begin position="27"/>
        <end position="46"/>
    </location>
</feature>
<protein>
    <recommendedName>
        <fullName evidence="3">Bifunctional inhibitor/plant lipid transfer protein/seed storage helical domain-containing protein</fullName>
    </recommendedName>
</protein>
<evidence type="ECO:0000313" key="4">
    <source>
        <dbReference type="EMBL" id="ERN06940.1"/>
    </source>
</evidence>
<dbReference type="InterPro" id="IPR016140">
    <property type="entry name" value="Bifunc_inhib/LTP/seed_store"/>
</dbReference>
<evidence type="ECO:0000256" key="2">
    <source>
        <dbReference type="SAM" id="SignalP"/>
    </source>
</evidence>
<keyword evidence="2" id="KW-0732">Signal</keyword>
<feature type="compositionally biased region" description="Basic and acidic residues" evidence="1">
    <location>
        <begin position="37"/>
        <end position="46"/>
    </location>
</feature>
<evidence type="ECO:0000259" key="3">
    <source>
        <dbReference type="Pfam" id="PF00234"/>
    </source>
</evidence>